<dbReference type="Proteomes" id="UP001147695">
    <property type="component" value="Unassembled WGS sequence"/>
</dbReference>
<dbReference type="EMBL" id="JAPZBQ010000001">
    <property type="protein sequence ID" value="KAJ5352598.1"/>
    <property type="molecule type" value="Genomic_DNA"/>
</dbReference>
<proteinExistence type="predicted"/>
<organism evidence="2 3">
    <name type="scientific">Penicillium brevicompactum</name>
    <dbReference type="NCBI Taxonomy" id="5074"/>
    <lineage>
        <taxon>Eukaryota</taxon>
        <taxon>Fungi</taxon>
        <taxon>Dikarya</taxon>
        <taxon>Ascomycota</taxon>
        <taxon>Pezizomycotina</taxon>
        <taxon>Eurotiomycetes</taxon>
        <taxon>Eurotiomycetidae</taxon>
        <taxon>Eurotiales</taxon>
        <taxon>Aspergillaceae</taxon>
        <taxon>Penicillium</taxon>
    </lineage>
</organism>
<comment type="caution">
    <text evidence="2">The sequence shown here is derived from an EMBL/GenBank/DDBJ whole genome shotgun (WGS) entry which is preliminary data.</text>
</comment>
<dbReference type="AlphaFoldDB" id="A0A9W9UPC9"/>
<evidence type="ECO:0000256" key="1">
    <source>
        <dbReference type="SAM" id="MobiDB-lite"/>
    </source>
</evidence>
<evidence type="ECO:0000313" key="2">
    <source>
        <dbReference type="EMBL" id="KAJ5352598.1"/>
    </source>
</evidence>
<feature type="region of interest" description="Disordered" evidence="1">
    <location>
        <begin position="1"/>
        <end position="36"/>
    </location>
</feature>
<reference evidence="2" key="2">
    <citation type="journal article" date="2023" name="IMA Fungus">
        <title>Comparative genomic study of the Penicillium genus elucidates a diverse pangenome and 15 lateral gene transfer events.</title>
        <authorList>
            <person name="Petersen C."/>
            <person name="Sorensen T."/>
            <person name="Nielsen M.R."/>
            <person name="Sondergaard T.E."/>
            <person name="Sorensen J.L."/>
            <person name="Fitzpatrick D.A."/>
            <person name="Frisvad J.C."/>
            <person name="Nielsen K.L."/>
        </authorList>
    </citation>
    <scope>NUCLEOTIDE SEQUENCE</scope>
    <source>
        <strain evidence="2">IBT 35673</strain>
    </source>
</reference>
<name>A0A9W9UPC9_PENBR</name>
<feature type="compositionally biased region" description="Low complexity" evidence="1">
    <location>
        <begin position="118"/>
        <end position="127"/>
    </location>
</feature>
<feature type="compositionally biased region" description="Basic and acidic residues" evidence="1">
    <location>
        <begin position="90"/>
        <end position="101"/>
    </location>
</feature>
<sequence>MPPKAGGGSGQADGPPPQPKTTPTKVTPTKEKNEKLIPTLSSTETRLLAFSTYWADASKVDYDELASLAGIMPSSARTLFRAAKRKMTKLVDEGASDDHPTPAKTPSKAGRKPKAAKKAAPAPVPTTTDEDTEMELDEEEFKPLAGEPDEEAANTLLEASIKTERQDTPALPEA</sequence>
<gene>
    <name evidence="2" type="ORF">N7452_001572</name>
</gene>
<feature type="compositionally biased region" description="Acidic residues" evidence="1">
    <location>
        <begin position="128"/>
        <end position="140"/>
    </location>
</feature>
<reference evidence="2" key="1">
    <citation type="submission" date="2022-12" db="EMBL/GenBank/DDBJ databases">
        <authorList>
            <person name="Petersen C."/>
        </authorList>
    </citation>
    <scope>NUCLEOTIDE SEQUENCE</scope>
    <source>
        <strain evidence="2">IBT 35673</strain>
    </source>
</reference>
<evidence type="ECO:0000313" key="3">
    <source>
        <dbReference type="Proteomes" id="UP001147695"/>
    </source>
</evidence>
<feature type="region of interest" description="Disordered" evidence="1">
    <location>
        <begin position="90"/>
        <end position="174"/>
    </location>
</feature>
<feature type="compositionally biased region" description="Gly residues" evidence="1">
    <location>
        <begin position="1"/>
        <end position="11"/>
    </location>
</feature>
<accession>A0A9W9UPC9</accession>
<protein>
    <submittedName>
        <fullName evidence="2">Uncharacterized protein</fullName>
    </submittedName>
</protein>